<dbReference type="HAMAP" id="MF_00148">
    <property type="entry name" value="UDG"/>
    <property type="match status" value="1"/>
</dbReference>
<accession>U4LSX9</accession>
<dbReference type="GO" id="GO:0005634">
    <property type="term" value="C:nucleus"/>
    <property type="evidence" value="ECO:0007669"/>
    <property type="project" value="UniProtKB-SubCell"/>
</dbReference>
<evidence type="ECO:0000313" key="12">
    <source>
        <dbReference type="Proteomes" id="UP000018144"/>
    </source>
</evidence>
<comment type="function">
    <text evidence="7">Excises uracil residues from the DNA which can arise as a result of misincorporation of dUMP residues by DNA polymerase or due to deamination of cytosine.</text>
</comment>
<dbReference type="InterPro" id="IPR005122">
    <property type="entry name" value="Uracil-DNA_glycosylase-like"/>
</dbReference>
<evidence type="ECO:0000256" key="2">
    <source>
        <dbReference type="ARBA" id="ARBA00022763"/>
    </source>
</evidence>
<sequence length="447" mass="49612">MCRPVRTFLSVPYFRLQVRYFTAEMAPATKRKSVDSAAPAAKKSRAITSFFAPAPASSSPSAPAATTSNGLSVSATTKNFNKDKWVASLTPEQRELLALEIETMHESWLAVLKDDLVSDWFAKVKEYLKKENGVVYPPSKEIYSWSRYCPLDNVKVVILGQDPYHGPNQAHGLSFSVMPPTPAPPSLQNIYKCLKVDFPDFESPPNKGGCLIPWAERGVLMLNASLTVRAHQAGSHAEVGWHKLTSKVLNLVAEKRKGGVVFMAWGAHAEKRVAGIDKERHQVLKSVHPSPLSARRGFFECAHFKKANEWLFSRYGERGPIDWSLHGNKPVGLPAKKENGKVAEKVQGKSEPKEEDFGLDDDEEAFLEAAMEAEKNLLQIPKEEPSKEALEVPKELEVDMNDADDVKKEVSKEAKVETGETVARESKAEVATETTEDQNLKEDTKVE</sequence>
<dbReference type="PANTHER" id="PTHR11264:SF0">
    <property type="entry name" value="URACIL-DNA GLYCOSYLASE"/>
    <property type="match status" value="1"/>
</dbReference>
<dbReference type="InterPro" id="IPR018085">
    <property type="entry name" value="Ura-DNA_Glyclase_AS"/>
</dbReference>
<keyword evidence="3 7" id="KW-0378">Hydrolase</keyword>
<keyword evidence="2 7" id="KW-0227">DNA damage</keyword>
<organism evidence="11 12">
    <name type="scientific">Pyronema omphalodes (strain CBS 100304)</name>
    <name type="common">Pyronema confluens</name>
    <dbReference type="NCBI Taxonomy" id="1076935"/>
    <lineage>
        <taxon>Eukaryota</taxon>
        <taxon>Fungi</taxon>
        <taxon>Dikarya</taxon>
        <taxon>Ascomycota</taxon>
        <taxon>Pezizomycotina</taxon>
        <taxon>Pezizomycetes</taxon>
        <taxon>Pezizales</taxon>
        <taxon>Pyronemataceae</taxon>
        <taxon>Pyronema</taxon>
    </lineage>
</organism>
<dbReference type="SMART" id="SM00986">
    <property type="entry name" value="UDG"/>
    <property type="match status" value="1"/>
</dbReference>
<evidence type="ECO:0000256" key="4">
    <source>
        <dbReference type="ARBA" id="ARBA00023128"/>
    </source>
</evidence>
<keyword evidence="4 7" id="KW-0496">Mitochondrion</keyword>
<name>U4LSX9_PYROM</name>
<evidence type="ECO:0000256" key="9">
    <source>
        <dbReference type="SAM" id="MobiDB-lite"/>
    </source>
</evidence>
<dbReference type="SMART" id="SM00987">
    <property type="entry name" value="UreE_C"/>
    <property type="match status" value="1"/>
</dbReference>
<dbReference type="GO" id="GO:0004844">
    <property type="term" value="F:uracil DNA N-glycosylase activity"/>
    <property type="evidence" value="ECO:0007669"/>
    <property type="project" value="UniProtKB-UniRule"/>
</dbReference>
<reference evidence="11 12" key="1">
    <citation type="journal article" date="2013" name="PLoS Genet.">
        <title>The genome and development-dependent transcriptomes of Pyronema confluens: a window into fungal evolution.</title>
        <authorList>
            <person name="Traeger S."/>
            <person name="Altegoer F."/>
            <person name="Freitag M."/>
            <person name="Gabaldon T."/>
            <person name="Kempken F."/>
            <person name="Kumar A."/>
            <person name="Marcet-Houben M."/>
            <person name="Poggeler S."/>
            <person name="Stajich J.E."/>
            <person name="Nowrousian M."/>
        </authorList>
    </citation>
    <scope>NUCLEOTIDE SEQUENCE [LARGE SCALE GENOMIC DNA]</scope>
    <source>
        <strain evidence="12">CBS 100304</strain>
        <tissue evidence="11">Vegetative mycelium</tissue>
    </source>
</reference>
<dbReference type="STRING" id="1076935.U4LSX9"/>
<evidence type="ECO:0000256" key="7">
    <source>
        <dbReference type="HAMAP-Rule" id="MF_03166"/>
    </source>
</evidence>
<dbReference type="CDD" id="cd10027">
    <property type="entry name" value="UDG-F1-like"/>
    <property type="match status" value="1"/>
</dbReference>
<gene>
    <name evidence="7" type="primary">UNG1</name>
    <name evidence="11" type="ORF">PCON_08660</name>
</gene>
<evidence type="ECO:0000256" key="6">
    <source>
        <dbReference type="ARBA" id="ARBA00023242"/>
    </source>
</evidence>
<dbReference type="OrthoDB" id="10031947at2759"/>
<dbReference type="eggNOG" id="KOG2994">
    <property type="taxonomic scope" value="Eukaryota"/>
</dbReference>
<evidence type="ECO:0000256" key="8">
    <source>
        <dbReference type="PROSITE-ProRule" id="PRU10072"/>
    </source>
</evidence>
<comment type="catalytic activity">
    <reaction evidence="7">
        <text>Hydrolyzes single-stranded DNA or mismatched double-stranded DNA and polynucleotides, releasing free uracil.</text>
        <dbReference type="EC" id="3.2.2.27"/>
    </reaction>
</comment>
<evidence type="ECO:0000256" key="3">
    <source>
        <dbReference type="ARBA" id="ARBA00022801"/>
    </source>
</evidence>
<dbReference type="GO" id="GO:0005739">
    <property type="term" value="C:mitochondrion"/>
    <property type="evidence" value="ECO:0007669"/>
    <property type="project" value="UniProtKB-SubCell"/>
</dbReference>
<dbReference type="AlphaFoldDB" id="U4LSX9"/>
<proteinExistence type="inferred from homology"/>
<keyword evidence="12" id="KW-1185">Reference proteome</keyword>
<dbReference type="InterPro" id="IPR002043">
    <property type="entry name" value="UDG_fam1"/>
</dbReference>
<feature type="compositionally biased region" description="Basic and acidic residues" evidence="9">
    <location>
        <begin position="404"/>
        <end position="430"/>
    </location>
</feature>
<dbReference type="PROSITE" id="PS00130">
    <property type="entry name" value="U_DNA_GLYCOSYLASE"/>
    <property type="match status" value="1"/>
</dbReference>
<dbReference type="OMA" id="AGKKWFP"/>
<dbReference type="SUPFAM" id="SSF52141">
    <property type="entry name" value="Uracil-DNA glycosylase-like"/>
    <property type="match status" value="1"/>
</dbReference>
<dbReference type="Gene3D" id="3.40.470.10">
    <property type="entry name" value="Uracil-DNA glycosylase-like domain"/>
    <property type="match status" value="1"/>
</dbReference>
<dbReference type="NCBIfam" id="NF003592">
    <property type="entry name" value="PRK05254.1-5"/>
    <property type="match status" value="1"/>
</dbReference>
<feature type="compositionally biased region" description="Basic and acidic residues" evidence="9">
    <location>
        <begin position="438"/>
        <end position="447"/>
    </location>
</feature>
<comment type="subcellular location">
    <subcellularLocation>
        <location evidence="7">Mitochondrion</location>
    </subcellularLocation>
    <subcellularLocation>
        <location evidence="7">Nucleus</location>
    </subcellularLocation>
</comment>
<dbReference type="NCBIfam" id="NF003589">
    <property type="entry name" value="PRK05254.1-2"/>
    <property type="match status" value="1"/>
</dbReference>
<dbReference type="InterPro" id="IPR036895">
    <property type="entry name" value="Uracil-DNA_glycosylase-like_sf"/>
</dbReference>
<feature type="active site" description="Proton acceptor" evidence="7 8">
    <location>
        <position position="162"/>
    </location>
</feature>
<dbReference type="PANTHER" id="PTHR11264">
    <property type="entry name" value="URACIL-DNA GLYCOSYLASE"/>
    <property type="match status" value="1"/>
</dbReference>
<keyword evidence="6 7" id="KW-0539">Nucleus</keyword>
<evidence type="ECO:0000259" key="10">
    <source>
        <dbReference type="SMART" id="SM00986"/>
    </source>
</evidence>
<dbReference type="EMBL" id="HF935441">
    <property type="protein sequence ID" value="CCX30461.1"/>
    <property type="molecule type" value="Genomic_DNA"/>
</dbReference>
<feature type="region of interest" description="Disordered" evidence="9">
    <location>
        <begin position="400"/>
        <end position="447"/>
    </location>
</feature>
<dbReference type="FunFam" id="3.40.470.10:FF:000007">
    <property type="entry name" value="Uracil-DNA glycosylase"/>
    <property type="match status" value="1"/>
</dbReference>
<protein>
    <recommendedName>
        <fullName evidence="7">Uracil-DNA glycosylase</fullName>
        <shortName evidence="7">UDG</shortName>
        <ecNumber evidence="7">3.2.2.27</ecNumber>
    </recommendedName>
</protein>
<evidence type="ECO:0000256" key="1">
    <source>
        <dbReference type="ARBA" id="ARBA00008184"/>
    </source>
</evidence>
<evidence type="ECO:0000256" key="5">
    <source>
        <dbReference type="ARBA" id="ARBA00023204"/>
    </source>
</evidence>
<feature type="domain" description="Uracil-DNA glycosylase-like" evidence="10">
    <location>
        <begin position="147"/>
        <end position="311"/>
    </location>
</feature>
<comment type="similarity">
    <text evidence="1 7">Belongs to the uracil-DNA glycosylase (UDG) superfamily. UNG family.</text>
</comment>
<dbReference type="Pfam" id="PF03167">
    <property type="entry name" value="UDG"/>
    <property type="match status" value="1"/>
</dbReference>
<dbReference type="EC" id="3.2.2.27" evidence="7"/>
<dbReference type="Proteomes" id="UP000018144">
    <property type="component" value="Unassembled WGS sequence"/>
</dbReference>
<dbReference type="NCBIfam" id="TIGR00628">
    <property type="entry name" value="ung"/>
    <property type="match status" value="1"/>
</dbReference>
<dbReference type="GO" id="GO:0097510">
    <property type="term" value="P:base-excision repair, AP site formation via deaminated base removal"/>
    <property type="evidence" value="ECO:0007669"/>
    <property type="project" value="TreeGrafter"/>
</dbReference>
<evidence type="ECO:0000313" key="11">
    <source>
        <dbReference type="EMBL" id="CCX30461.1"/>
    </source>
</evidence>
<keyword evidence="5 7" id="KW-0234">DNA repair</keyword>
<dbReference type="NCBIfam" id="NF003588">
    <property type="entry name" value="PRK05254.1-1"/>
    <property type="match status" value="1"/>
</dbReference>